<feature type="region of interest" description="Disordered" evidence="1">
    <location>
        <begin position="18"/>
        <end position="38"/>
    </location>
</feature>
<evidence type="ECO:0000313" key="4">
    <source>
        <dbReference type="Proteomes" id="UP000474159"/>
    </source>
</evidence>
<dbReference type="AlphaFoldDB" id="A0A6L3SZR2"/>
<dbReference type="InterPro" id="IPR038255">
    <property type="entry name" value="PBS_linker_sf"/>
</dbReference>
<dbReference type="Gene3D" id="1.10.3130.20">
    <property type="entry name" value="Phycobilisome linker domain"/>
    <property type="match status" value="1"/>
</dbReference>
<sequence length="934" mass="92066">MESALRVYTVRLSTLPTDKVEASGRRPTSRSAGGGSLHRKGMTMALSADQLNTIYQNVLFRPVDPAGIAYFANRQDLSDAQVRQQIELSSEANTYVTPIVRLYEGALGRVPDAGGLKFFVGQLRDNGFNYTAIVNQFLGTPEYQAKNGTSGGVTTQLVTNLYQDLLGRTPSTAEVNYWVANKTAAQTLDGIANSAESVNRNAAGVVTFLDSAAVGTPNTGTLNNQTGPNTGTAFALTTNIDNLVGSSSNDTFNGTDATFGALDKIDGGAGNDTLNLNDVTGATISLANTTITNVETLNLASTKGLNGGAIDVSKIAGLTAANFNLAAAGAGQTVTAATTTAVSVNSPAAQTVTIVGSGGALSVTAGAAAITVGKASGQAATDANALTSATIKGGSTVAVTDNSGKTAAGAADASIGSSLTTVSLDGNTGAATLTGNGITNVSIANGVDAGDVTITNATAAGHALNLTVNNDATGLIITDSTATSVSINATGKASAVALATAAATTLSATGTVALTLDAAGSAYTALKTATIAGSGGVTANLSSAANLTAIDASTSTGENFITLDATKAAYAGGSGIDHVTIAAAPTQAITGGAGTADELVVNIASGFNASANTKIAGFEVLGLGTAATGTYDATGFTGLHVGNALAGDVTFSNVAAGTALTVDAAPGKVVNYALKDASGTADAATLNVGKATGTGLDLSGKAIDFLGVETLTVNSLGTSGTHKVSLTDTALTKLVVTGSENIAVSSTLTAALATVDASATTKGVDLSGLTLKAAATEIGGAGADTFKGVAGLAVETGNAGADTFKFALNANGNQYTTVTDFTKTAGAVTGDTLDLTTLAVTKTLANATLDASSKVTLASTAAFADYLNAATAGDGATTNAQFKYFNYAGDTYLVVDNNIDSTFQNNGTTGDQVVKLTGVVDLTGAKIASGLLTA</sequence>
<comment type="caution">
    <text evidence="3">The sequence shown here is derived from an EMBL/GenBank/DDBJ whole genome shotgun (WGS) entry which is preliminary data.</text>
</comment>
<dbReference type="InterPro" id="IPR025282">
    <property type="entry name" value="DUF4214"/>
</dbReference>
<accession>A0A6L3SZR2</accession>
<dbReference type="Pfam" id="PF13946">
    <property type="entry name" value="DUF4214"/>
    <property type="match status" value="1"/>
</dbReference>
<gene>
    <name evidence="3" type="ORF">F6X53_10360</name>
</gene>
<dbReference type="Proteomes" id="UP000474159">
    <property type="component" value="Unassembled WGS sequence"/>
</dbReference>
<keyword evidence="4" id="KW-1185">Reference proteome</keyword>
<dbReference type="OrthoDB" id="7975253at2"/>
<reference evidence="3 4" key="1">
    <citation type="submission" date="2019-09" db="EMBL/GenBank/DDBJ databases">
        <title>YIM 48816 draft genome.</title>
        <authorList>
            <person name="Jiang L."/>
        </authorList>
    </citation>
    <scope>NUCLEOTIDE SEQUENCE [LARGE SCALE GENOMIC DNA]</scope>
    <source>
        <strain evidence="3 4">YIM 48816</strain>
    </source>
</reference>
<evidence type="ECO:0000313" key="3">
    <source>
        <dbReference type="EMBL" id="KAB1079673.1"/>
    </source>
</evidence>
<dbReference type="EMBL" id="VZZK01000008">
    <property type="protein sequence ID" value="KAB1079673.1"/>
    <property type="molecule type" value="Genomic_DNA"/>
</dbReference>
<proteinExistence type="predicted"/>
<evidence type="ECO:0000259" key="2">
    <source>
        <dbReference type="Pfam" id="PF13946"/>
    </source>
</evidence>
<name>A0A6L3SZR2_9HYPH</name>
<organism evidence="3 4">
    <name type="scientific">Methylobacterium soli</name>
    <dbReference type="NCBI Taxonomy" id="553447"/>
    <lineage>
        <taxon>Bacteria</taxon>
        <taxon>Pseudomonadati</taxon>
        <taxon>Pseudomonadota</taxon>
        <taxon>Alphaproteobacteria</taxon>
        <taxon>Hyphomicrobiales</taxon>
        <taxon>Methylobacteriaceae</taxon>
        <taxon>Methylobacterium</taxon>
    </lineage>
</organism>
<dbReference type="PRINTS" id="PR00313">
    <property type="entry name" value="CABNDNGRPT"/>
</dbReference>
<evidence type="ECO:0000256" key="1">
    <source>
        <dbReference type="SAM" id="MobiDB-lite"/>
    </source>
</evidence>
<feature type="domain" description="DUF4214" evidence="2">
    <location>
        <begin position="135"/>
        <end position="200"/>
    </location>
</feature>
<protein>
    <submittedName>
        <fullName evidence="3">DUF4214 domain-containing protein</fullName>
    </submittedName>
</protein>